<comment type="caution">
    <text evidence="2">The sequence shown here is derived from an EMBL/GenBank/DDBJ whole genome shotgun (WGS) entry which is preliminary data.</text>
</comment>
<dbReference type="InterPro" id="IPR001810">
    <property type="entry name" value="F-box_dom"/>
</dbReference>
<dbReference type="InterPro" id="IPR036047">
    <property type="entry name" value="F-box-like_dom_sf"/>
</dbReference>
<keyword evidence="3" id="KW-1185">Reference proteome</keyword>
<dbReference type="SUPFAM" id="SSF81383">
    <property type="entry name" value="F-box domain"/>
    <property type="match status" value="1"/>
</dbReference>
<dbReference type="Proteomes" id="UP000265520">
    <property type="component" value="Unassembled WGS sequence"/>
</dbReference>
<sequence length="176" mass="20254">MSPPPTLPPDLITEILSWLPVMFLVRFKCVCKFWKSLISNPTFAKLHLERSPKNTHVLLTLTDVVNISNDNNDNIWVVTPYSVPRLLEHPSVIVNEDDCRRINADAIIPLSSTNGLVYLVGFNSEEQGFQEIWVWFWNPTLRLRSEMSPTLTVPSYRRRPKVHLGSGYDDLSDTYK</sequence>
<gene>
    <name evidence="2" type="ORF">A2U01_0018223</name>
</gene>
<dbReference type="CDD" id="cd22157">
    <property type="entry name" value="F-box_AtFBW1-like"/>
    <property type="match status" value="1"/>
</dbReference>
<evidence type="ECO:0000259" key="1">
    <source>
        <dbReference type="PROSITE" id="PS50181"/>
    </source>
</evidence>
<dbReference type="PANTHER" id="PTHR31672:SF13">
    <property type="entry name" value="F-BOX PROTEIN CPR30-LIKE"/>
    <property type="match status" value="1"/>
</dbReference>
<protein>
    <submittedName>
        <fullName evidence="2">F-box/kelch-repeat protein</fullName>
    </submittedName>
</protein>
<dbReference type="InterPro" id="IPR050796">
    <property type="entry name" value="SCF_F-box_component"/>
</dbReference>
<dbReference type="Pfam" id="PF00646">
    <property type="entry name" value="F-box"/>
    <property type="match status" value="1"/>
</dbReference>
<organism evidence="2 3">
    <name type="scientific">Trifolium medium</name>
    <dbReference type="NCBI Taxonomy" id="97028"/>
    <lineage>
        <taxon>Eukaryota</taxon>
        <taxon>Viridiplantae</taxon>
        <taxon>Streptophyta</taxon>
        <taxon>Embryophyta</taxon>
        <taxon>Tracheophyta</taxon>
        <taxon>Spermatophyta</taxon>
        <taxon>Magnoliopsida</taxon>
        <taxon>eudicotyledons</taxon>
        <taxon>Gunneridae</taxon>
        <taxon>Pentapetalae</taxon>
        <taxon>rosids</taxon>
        <taxon>fabids</taxon>
        <taxon>Fabales</taxon>
        <taxon>Fabaceae</taxon>
        <taxon>Papilionoideae</taxon>
        <taxon>50 kb inversion clade</taxon>
        <taxon>NPAAA clade</taxon>
        <taxon>Hologalegina</taxon>
        <taxon>IRL clade</taxon>
        <taxon>Trifolieae</taxon>
        <taxon>Trifolium</taxon>
    </lineage>
</organism>
<name>A0A392NBP4_9FABA</name>
<evidence type="ECO:0000313" key="3">
    <source>
        <dbReference type="Proteomes" id="UP000265520"/>
    </source>
</evidence>
<dbReference type="PROSITE" id="PS50181">
    <property type="entry name" value="FBOX"/>
    <property type="match status" value="1"/>
</dbReference>
<accession>A0A392NBP4</accession>
<reference evidence="2 3" key="1">
    <citation type="journal article" date="2018" name="Front. Plant Sci.">
        <title>Red Clover (Trifolium pratense) and Zigzag Clover (T. medium) - A Picture of Genomic Similarities and Differences.</title>
        <authorList>
            <person name="Dluhosova J."/>
            <person name="Istvanek J."/>
            <person name="Nedelnik J."/>
            <person name="Repkova J."/>
        </authorList>
    </citation>
    <scope>NUCLEOTIDE SEQUENCE [LARGE SCALE GENOMIC DNA]</scope>
    <source>
        <strain evidence="3">cv. 10/8</strain>
        <tissue evidence="2">Leaf</tissue>
    </source>
</reference>
<dbReference type="AlphaFoldDB" id="A0A392NBP4"/>
<dbReference type="Gene3D" id="1.20.1280.50">
    <property type="match status" value="1"/>
</dbReference>
<feature type="domain" description="F-box" evidence="1">
    <location>
        <begin position="1"/>
        <end position="46"/>
    </location>
</feature>
<dbReference type="PANTHER" id="PTHR31672">
    <property type="entry name" value="BNACNNG10540D PROTEIN"/>
    <property type="match status" value="1"/>
</dbReference>
<feature type="non-terminal residue" evidence="2">
    <location>
        <position position="176"/>
    </location>
</feature>
<dbReference type="EMBL" id="LXQA010034409">
    <property type="protein sequence ID" value="MCH97230.1"/>
    <property type="molecule type" value="Genomic_DNA"/>
</dbReference>
<proteinExistence type="predicted"/>
<dbReference type="SMART" id="SM00256">
    <property type="entry name" value="FBOX"/>
    <property type="match status" value="1"/>
</dbReference>
<evidence type="ECO:0000313" key="2">
    <source>
        <dbReference type="EMBL" id="MCH97230.1"/>
    </source>
</evidence>